<dbReference type="Pfam" id="PF00512">
    <property type="entry name" value="HisKA"/>
    <property type="match status" value="1"/>
</dbReference>
<keyword evidence="7" id="KW-0175">Coiled coil</keyword>
<protein>
    <recommendedName>
        <fullName evidence="3">histidine kinase</fullName>
        <ecNumber evidence="3">2.7.13.3</ecNumber>
    </recommendedName>
</protein>
<feature type="transmembrane region" description="Helical" evidence="8">
    <location>
        <begin position="189"/>
        <end position="208"/>
    </location>
</feature>
<evidence type="ECO:0000256" key="1">
    <source>
        <dbReference type="ARBA" id="ARBA00000085"/>
    </source>
</evidence>
<feature type="domain" description="PAS" evidence="10">
    <location>
        <begin position="301"/>
        <end position="375"/>
    </location>
</feature>
<organism evidence="13 14">
    <name type="scientific">Desulfotignum phosphitoxidans DSM 13687</name>
    <dbReference type="NCBI Taxonomy" id="1286635"/>
    <lineage>
        <taxon>Bacteria</taxon>
        <taxon>Pseudomonadati</taxon>
        <taxon>Thermodesulfobacteriota</taxon>
        <taxon>Desulfobacteria</taxon>
        <taxon>Desulfobacterales</taxon>
        <taxon>Desulfobacteraceae</taxon>
        <taxon>Desulfotignum</taxon>
    </lineage>
</organism>
<dbReference type="InterPro" id="IPR000014">
    <property type="entry name" value="PAS"/>
</dbReference>
<keyword evidence="6 13" id="KW-0418">Kinase</keyword>
<dbReference type="SUPFAM" id="SSF55785">
    <property type="entry name" value="PYP-like sensor domain (PAS domain)"/>
    <property type="match status" value="1"/>
</dbReference>
<dbReference type="Proteomes" id="UP000014216">
    <property type="component" value="Unassembled WGS sequence"/>
</dbReference>
<evidence type="ECO:0000256" key="8">
    <source>
        <dbReference type="SAM" id="Phobius"/>
    </source>
</evidence>
<comment type="subcellular location">
    <subcellularLocation>
        <location evidence="2">Membrane</location>
    </subcellularLocation>
</comment>
<dbReference type="InterPro" id="IPR003660">
    <property type="entry name" value="HAMP_dom"/>
</dbReference>
<evidence type="ECO:0000256" key="4">
    <source>
        <dbReference type="ARBA" id="ARBA00022553"/>
    </source>
</evidence>
<dbReference type="AlphaFoldDB" id="S0G693"/>
<dbReference type="EMBL" id="APJX01000003">
    <property type="protein sequence ID" value="EMS79931.1"/>
    <property type="molecule type" value="Genomic_DNA"/>
</dbReference>
<feature type="domain" description="PAC" evidence="11">
    <location>
        <begin position="378"/>
        <end position="430"/>
    </location>
</feature>
<evidence type="ECO:0000256" key="2">
    <source>
        <dbReference type="ARBA" id="ARBA00004370"/>
    </source>
</evidence>
<dbReference type="InterPro" id="IPR003661">
    <property type="entry name" value="HisK_dim/P_dom"/>
</dbReference>
<name>S0G693_9BACT</name>
<dbReference type="Pfam" id="PF02518">
    <property type="entry name" value="HATPase_c"/>
    <property type="match status" value="1"/>
</dbReference>
<dbReference type="InterPro" id="IPR003594">
    <property type="entry name" value="HATPase_dom"/>
</dbReference>
<dbReference type="InterPro" id="IPR004358">
    <property type="entry name" value="Sig_transdc_His_kin-like_C"/>
</dbReference>
<dbReference type="InterPro" id="IPR000700">
    <property type="entry name" value="PAS-assoc_C"/>
</dbReference>
<gene>
    <name evidence="13" type="ORF">Dpo_3c00730</name>
</gene>
<dbReference type="SMART" id="SM00304">
    <property type="entry name" value="HAMP"/>
    <property type="match status" value="1"/>
</dbReference>
<sequence length="711" mass="78255">MAFNIRTKIIGGYAVIVLLVALVGFAGMYTMKSIENEHNEIISGHLNPAVITGMVANRIGFIHSNSLLHLFSKSIDDMGRYESEIDAGQDKINRDIETIRTLLVNPDIIDKLDTFHDSWKLYMKIWHEQVVPMSRANLDKSVFELSRKRGAAGSAELEAVNNLNELLKMVVSEADHRLSVSGRLYRKRLYVSLAVSLGVIILGLFIGIRQSTLIARPVNAVASAAKRLTKGDLDQRIDVKTGDEIEILADSFNVMAGKLKQKINKLHSEINVRKQAEEDLKEYRNQLEEKVKERTQDLEEREAKLRAIYEAAQDVSLIIIDGQDPDMPILEFSPGAENIFGYHRSEIKGTPVSVLHLPKDTARFPAVFQQMKDRGEGSGEEITMVRKTGEKFFAMSSTYPLYNKKKEMYAVLSVHIDIDKQKKLQVQLNHSQKLEAIGSLAGGIAHDFNNILSAIIGYSQLAMDRLPKDSPAQKDLAQVYKAGERARNLVMQILTFSRQKEQNAAPIQIGPIIKEVLKFLKATLPSSIEIRQEIMPDAGHVLADPTQIHQVLMNLCTNAAHAMDQTGGELTVTLSDVTLDQDAAETDPDLLPGKYLKLTVADTGHGIAPEILPKIFEPYFTTKKRGQGTGLGLATVHGIIKSYGGGITVSSTPGQGTTFDLYFPVIETPAESAPEKPAPATAAKSSACILFVDDEPGIADLGGQVLGDKKA</sequence>
<reference evidence="13 14" key="1">
    <citation type="journal article" date="2013" name="Genome Announc.">
        <title>Draft Genome Sequence of Desulfotignum phosphitoxidans DSM 13687 Strain FiPS-3.</title>
        <authorList>
            <person name="Poehlein A."/>
            <person name="Daniel R."/>
            <person name="Simeonova D.D."/>
        </authorList>
    </citation>
    <scope>NUCLEOTIDE SEQUENCE [LARGE SCALE GENOMIC DNA]</scope>
    <source>
        <strain evidence="13 14">DSM 13687</strain>
    </source>
</reference>
<dbReference type="PANTHER" id="PTHR43065">
    <property type="entry name" value="SENSOR HISTIDINE KINASE"/>
    <property type="match status" value="1"/>
</dbReference>
<evidence type="ECO:0000313" key="13">
    <source>
        <dbReference type="EMBL" id="EMS79931.1"/>
    </source>
</evidence>
<comment type="catalytic activity">
    <reaction evidence="1">
        <text>ATP + protein L-histidine = ADP + protein N-phospho-L-histidine.</text>
        <dbReference type="EC" id="2.7.13.3"/>
    </reaction>
</comment>
<dbReference type="InterPro" id="IPR005467">
    <property type="entry name" value="His_kinase_dom"/>
</dbReference>
<dbReference type="Gene3D" id="6.10.340.10">
    <property type="match status" value="1"/>
</dbReference>
<dbReference type="PROSITE" id="PS50885">
    <property type="entry name" value="HAMP"/>
    <property type="match status" value="1"/>
</dbReference>
<dbReference type="NCBIfam" id="TIGR00229">
    <property type="entry name" value="sensory_box"/>
    <property type="match status" value="1"/>
</dbReference>
<feature type="coiled-coil region" evidence="7">
    <location>
        <begin position="266"/>
        <end position="304"/>
    </location>
</feature>
<dbReference type="InterPro" id="IPR036890">
    <property type="entry name" value="HATPase_C_sf"/>
</dbReference>
<evidence type="ECO:0000259" key="10">
    <source>
        <dbReference type="PROSITE" id="PS50112"/>
    </source>
</evidence>
<evidence type="ECO:0000256" key="3">
    <source>
        <dbReference type="ARBA" id="ARBA00012438"/>
    </source>
</evidence>
<dbReference type="GO" id="GO:0016020">
    <property type="term" value="C:membrane"/>
    <property type="evidence" value="ECO:0007669"/>
    <property type="project" value="UniProtKB-SubCell"/>
</dbReference>
<dbReference type="EC" id="2.7.13.3" evidence="3"/>
<feature type="transmembrane region" description="Helical" evidence="8">
    <location>
        <begin position="49"/>
        <end position="71"/>
    </location>
</feature>
<keyword evidence="14" id="KW-1185">Reference proteome</keyword>
<dbReference type="SUPFAM" id="SSF158472">
    <property type="entry name" value="HAMP domain-like"/>
    <property type="match status" value="1"/>
</dbReference>
<keyword evidence="5 13" id="KW-0808">Transferase</keyword>
<evidence type="ECO:0000259" key="12">
    <source>
        <dbReference type="PROSITE" id="PS50885"/>
    </source>
</evidence>
<keyword evidence="8" id="KW-1133">Transmembrane helix</keyword>
<dbReference type="PROSITE" id="PS50112">
    <property type="entry name" value="PAS"/>
    <property type="match status" value="1"/>
</dbReference>
<dbReference type="InterPro" id="IPR024478">
    <property type="entry name" value="HlyB_4HB_MCP"/>
</dbReference>
<keyword evidence="4" id="KW-0597">Phosphoprotein</keyword>
<dbReference type="PANTHER" id="PTHR43065:SF42">
    <property type="entry name" value="TWO-COMPONENT SENSOR PPRA"/>
    <property type="match status" value="1"/>
</dbReference>
<dbReference type="SUPFAM" id="SSF55874">
    <property type="entry name" value="ATPase domain of HSP90 chaperone/DNA topoisomerase II/histidine kinase"/>
    <property type="match status" value="1"/>
</dbReference>
<evidence type="ECO:0000313" key="14">
    <source>
        <dbReference type="Proteomes" id="UP000014216"/>
    </source>
</evidence>
<evidence type="ECO:0000259" key="11">
    <source>
        <dbReference type="PROSITE" id="PS50113"/>
    </source>
</evidence>
<dbReference type="Gene3D" id="1.10.287.130">
    <property type="match status" value="1"/>
</dbReference>
<evidence type="ECO:0000259" key="9">
    <source>
        <dbReference type="PROSITE" id="PS50109"/>
    </source>
</evidence>
<dbReference type="CDD" id="cd00082">
    <property type="entry name" value="HisKA"/>
    <property type="match status" value="1"/>
</dbReference>
<feature type="domain" description="HAMP" evidence="12">
    <location>
        <begin position="212"/>
        <end position="264"/>
    </location>
</feature>
<comment type="caution">
    <text evidence="13">The sequence shown here is derived from an EMBL/GenBank/DDBJ whole genome shotgun (WGS) entry which is preliminary data.</text>
</comment>
<dbReference type="PROSITE" id="PS50109">
    <property type="entry name" value="HIS_KIN"/>
    <property type="match status" value="1"/>
</dbReference>
<dbReference type="PRINTS" id="PR00344">
    <property type="entry name" value="BCTRLSENSOR"/>
</dbReference>
<dbReference type="InterPro" id="IPR036097">
    <property type="entry name" value="HisK_dim/P_sf"/>
</dbReference>
<dbReference type="CDD" id="cd00130">
    <property type="entry name" value="PAS"/>
    <property type="match status" value="1"/>
</dbReference>
<dbReference type="SUPFAM" id="SSF47384">
    <property type="entry name" value="Homodimeric domain of signal transducing histidine kinase"/>
    <property type="match status" value="1"/>
</dbReference>
<dbReference type="Gene3D" id="3.30.565.10">
    <property type="entry name" value="Histidine kinase-like ATPase, C-terminal domain"/>
    <property type="match status" value="1"/>
</dbReference>
<evidence type="ECO:0000256" key="7">
    <source>
        <dbReference type="SAM" id="Coils"/>
    </source>
</evidence>
<dbReference type="OrthoDB" id="9781147at2"/>
<dbReference type="Gene3D" id="3.30.450.20">
    <property type="entry name" value="PAS domain"/>
    <property type="match status" value="1"/>
</dbReference>
<dbReference type="CDD" id="cd06225">
    <property type="entry name" value="HAMP"/>
    <property type="match status" value="1"/>
</dbReference>
<proteinExistence type="predicted"/>
<feature type="transmembrane region" description="Helical" evidence="8">
    <location>
        <begin position="12"/>
        <end position="29"/>
    </location>
</feature>
<feature type="domain" description="Histidine kinase" evidence="9">
    <location>
        <begin position="443"/>
        <end position="667"/>
    </location>
</feature>
<evidence type="ECO:0000256" key="5">
    <source>
        <dbReference type="ARBA" id="ARBA00022679"/>
    </source>
</evidence>
<evidence type="ECO:0000256" key="6">
    <source>
        <dbReference type="ARBA" id="ARBA00022777"/>
    </source>
</evidence>
<accession>S0G693</accession>
<dbReference type="SMART" id="SM00388">
    <property type="entry name" value="HisKA"/>
    <property type="match status" value="1"/>
</dbReference>
<dbReference type="SMART" id="SM00387">
    <property type="entry name" value="HATPase_c"/>
    <property type="match status" value="1"/>
</dbReference>
<dbReference type="GO" id="GO:0000155">
    <property type="term" value="F:phosphorelay sensor kinase activity"/>
    <property type="evidence" value="ECO:0007669"/>
    <property type="project" value="InterPro"/>
</dbReference>
<dbReference type="Pfam" id="PF13426">
    <property type="entry name" value="PAS_9"/>
    <property type="match status" value="1"/>
</dbReference>
<dbReference type="PROSITE" id="PS50113">
    <property type="entry name" value="PAC"/>
    <property type="match status" value="1"/>
</dbReference>
<dbReference type="Pfam" id="PF12729">
    <property type="entry name" value="4HB_MCP_1"/>
    <property type="match status" value="1"/>
</dbReference>
<dbReference type="Pfam" id="PF00672">
    <property type="entry name" value="HAMP"/>
    <property type="match status" value="1"/>
</dbReference>
<dbReference type="InterPro" id="IPR035965">
    <property type="entry name" value="PAS-like_dom_sf"/>
</dbReference>
<keyword evidence="8" id="KW-0812">Transmembrane</keyword>
<dbReference type="SMART" id="SM00091">
    <property type="entry name" value="PAS"/>
    <property type="match status" value="1"/>
</dbReference>
<keyword evidence="8" id="KW-0472">Membrane</keyword>